<dbReference type="SUPFAM" id="SSF52540">
    <property type="entry name" value="P-loop containing nucleoside triphosphate hydrolases"/>
    <property type="match status" value="1"/>
</dbReference>
<dbReference type="PROSITE" id="PS51882">
    <property type="entry name" value="G_ALPHA"/>
    <property type="match status" value="1"/>
</dbReference>
<dbReference type="AlphaFoldDB" id="A0A1S0TVD0"/>
<dbReference type="OMA" id="FHNTNII"/>
<organism evidence="13">
    <name type="scientific">Loa loa</name>
    <name type="common">Eye worm</name>
    <name type="synonym">Filaria loa</name>
    <dbReference type="NCBI Taxonomy" id="7209"/>
    <lineage>
        <taxon>Eukaryota</taxon>
        <taxon>Metazoa</taxon>
        <taxon>Ecdysozoa</taxon>
        <taxon>Nematoda</taxon>
        <taxon>Chromadorea</taxon>
        <taxon>Rhabditida</taxon>
        <taxon>Spirurina</taxon>
        <taxon>Spiruromorpha</taxon>
        <taxon>Filarioidea</taxon>
        <taxon>Onchocercidae</taxon>
        <taxon>Loa</taxon>
    </lineage>
</organism>
<keyword evidence="6 11" id="KW-0342">GTP-binding</keyword>
<keyword evidence="5 12" id="KW-0460">Magnesium</keyword>
<dbReference type="Pfam" id="PF00503">
    <property type="entry name" value="G-alpha"/>
    <property type="match status" value="1"/>
</dbReference>
<feature type="binding site" evidence="11">
    <location>
        <begin position="268"/>
        <end position="271"/>
    </location>
    <ligand>
        <name>GTP</name>
        <dbReference type="ChEBI" id="CHEBI:37565"/>
    </ligand>
</feature>
<protein>
    <recommendedName>
        <fullName evidence="10">Guanine nucleotide-binding protein alpha-1 subunit</fullName>
    </recommendedName>
</protein>
<dbReference type="GO" id="GO:0003924">
    <property type="term" value="F:GTPase activity"/>
    <property type="evidence" value="ECO:0007669"/>
    <property type="project" value="InterPro"/>
</dbReference>
<dbReference type="CDD" id="cd00066">
    <property type="entry name" value="G-alpha"/>
    <property type="match status" value="1"/>
</dbReference>
<dbReference type="GO" id="GO:0046872">
    <property type="term" value="F:metal ion binding"/>
    <property type="evidence" value="ECO:0007669"/>
    <property type="project" value="UniProtKB-KW"/>
</dbReference>
<dbReference type="InterPro" id="IPR001408">
    <property type="entry name" value="Gprotein_alpha_I"/>
</dbReference>
<dbReference type="InterPro" id="IPR001019">
    <property type="entry name" value="Gprotein_alpha_su"/>
</dbReference>
<dbReference type="Gene3D" id="1.10.400.10">
    <property type="entry name" value="GI Alpha 1, domain 2-like"/>
    <property type="match status" value="1"/>
</dbReference>
<keyword evidence="7" id="KW-0564">Palmitate</keyword>
<dbReference type="KEGG" id="loa:LOAG_07692"/>
<accession>A0A1S0TVD0</accession>
<sequence length="359" mass="40949">MGLCQSEEVKKLKERSKVIDREIVECAIENANAIKLLLLGAGDSGKSTLLKQMRILHSSGFTQDELMKQRLVVFENVIGAMDVILRAMKNYGVKFSDPAKKTNSAVIAQAINTELKSITNEIATAIKNLWHDPAIQDICERRNDFHLHESAKHFLDNIDRIAAVDYEPSEQDILLTRIKTTGIVGIHFIIRNIRFRVFEVGGQRSERKKWIHCFDDVNAVIYVAAISEYAEVLFEDDTTNRMVESMLLFETICNSRWFINTSIILFLNKKDLFVEKLKSQSIKIAFPQYNGPETYEDSIAFIRESFEALNANPEKVIYVHQTCATDTNQVQMILGSVIVMVIEKNLKRVGMFQSIVKHT</sequence>
<evidence type="ECO:0000256" key="10">
    <source>
        <dbReference type="ARBA" id="ARBA00074745"/>
    </source>
</evidence>
<evidence type="ECO:0000256" key="8">
    <source>
        <dbReference type="ARBA" id="ARBA00023224"/>
    </source>
</evidence>
<dbReference type="GO" id="GO:0007188">
    <property type="term" value="P:adenylate cyclase-modulating G protein-coupled receptor signaling pathway"/>
    <property type="evidence" value="ECO:0007669"/>
    <property type="project" value="InterPro"/>
</dbReference>
<dbReference type="SUPFAM" id="SSF47895">
    <property type="entry name" value="Transducin (alpha subunit), insertion domain"/>
    <property type="match status" value="1"/>
</dbReference>
<dbReference type="EMBL" id="JH712066">
    <property type="protein sequence ID" value="EFO20796.1"/>
    <property type="molecule type" value="Genomic_DNA"/>
</dbReference>
<dbReference type="InterPro" id="IPR027417">
    <property type="entry name" value="P-loop_NTPase"/>
</dbReference>
<dbReference type="FunFam" id="1.10.400.10:FF:000011">
    <property type="entry name" value="Guanine nucleotide-binding protein alpha-1 subunit"/>
    <property type="match status" value="1"/>
</dbReference>
<dbReference type="GeneID" id="9945115"/>
<dbReference type="OrthoDB" id="5817230at2759"/>
<evidence type="ECO:0000256" key="3">
    <source>
        <dbReference type="ARBA" id="ARBA00022723"/>
    </source>
</evidence>
<comment type="subunit">
    <text evidence="1">G proteins are composed of 3 units; alpha, beta and gamma. The alpha chain contains the guanine nucleotide binding site.</text>
</comment>
<proteinExistence type="predicted"/>
<evidence type="ECO:0000256" key="9">
    <source>
        <dbReference type="ARBA" id="ARBA00023288"/>
    </source>
</evidence>
<dbReference type="GO" id="GO:0007010">
    <property type="term" value="P:cytoskeleton organization"/>
    <property type="evidence" value="ECO:0007669"/>
    <property type="project" value="UniProtKB-ARBA"/>
</dbReference>
<keyword evidence="3 12" id="KW-0479">Metal-binding</keyword>
<dbReference type="InParanoid" id="A0A1S0TVD0"/>
<keyword evidence="8" id="KW-0807">Transducer</keyword>
<dbReference type="RefSeq" id="XP_003143274.1">
    <property type="nucleotide sequence ID" value="XM_003143226.1"/>
</dbReference>
<dbReference type="GO" id="GO:0001664">
    <property type="term" value="F:G protein-coupled receptor binding"/>
    <property type="evidence" value="ECO:0007669"/>
    <property type="project" value="TreeGrafter"/>
</dbReference>
<keyword evidence="2" id="KW-0519">Myristate</keyword>
<reference evidence="13" key="1">
    <citation type="submission" date="2012-04" db="EMBL/GenBank/DDBJ databases">
        <title>The Genome Sequence of Loa loa.</title>
        <authorList>
            <consortium name="The Broad Institute Genome Sequencing Platform"/>
            <consortium name="Broad Institute Genome Sequencing Center for Infectious Disease"/>
            <person name="Nutman T.B."/>
            <person name="Fink D.L."/>
            <person name="Russ C."/>
            <person name="Young S."/>
            <person name="Zeng Q."/>
            <person name="Gargeya S."/>
            <person name="Alvarado L."/>
            <person name="Berlin A."/>
            <person name="Chapman S.B."/>
            <person name="Chen Z."/>
            <person name="Freedman E."/>
            <person name="Gellesch M."/>
            <person name="Goldberg J."/>
            <person name="Griggs A."/>
            <person name="Gujja S."/>
            <person name="Heilman E.R."/>
            <person name="Heiman D."/>
            <person name="Howarth C."/>
            <person name="Mehta T."/>
            <person name="Neiman D."/>
            <person name="Pearson M."/>
            <person name="Roberts A."/>
            <person name="Saif S."/>
            <person name="Shea T."/>
            <person name="Shenoy N."/>
            <person name="Sisk P."/>
            <person name="Stolte C."/>
            <person name="Sykes S."/>
            <person name="White J."/>
            <person name="Yandava C."/>
            <person name="Haas B."/>
            <person name="Henn M.R."/>
            <person name="Nusbaum C."/>
            <person name="Birren B."/>
        </authorList>
    </citation>
    <scope>NUCLEOTIDE SEQUENCE [LARGE SCALE GENOMIC DNA]</scope>
</reference>
<name>A0A1S0TVD0_LOALO</name>
<dbReference type="PRINTS" id="PR00441">
    <property type="entry name" value="GPROTEINAI"/>
</dbReference>
<dbReference type="FunFam" id="3.40.50.300:FF:000692">
    <property type="entry name" value="Guanine nucleotide-binding protein subunit alpha"/>
    <property type="match status" value="1"/>
</dbReference>
<evidence type="ECO:0000256" key="5">
    <source>
        <dbReference type="ARBA" id="ARBA00022842"/>
    </source>
</evidence>
<keyword evidence="4 11" id="KW-0547">Nucleotide-binding</keyword>
<dbReference type="PANTHER" id="PTHR10218">
    <property type="entry name" value="GTP-BINDING PROTEIN ALPHA SUBUNIT"/>
    <property type="match status" value="1"/>
</dbReference>
<evidence type="ECO:0000256" key="12">
    <source>
        <dbReference type="PIRSR" id="PIRSR601019-2"/>
    </source>
</evidence>
<evidence type="ECO:0000256" key="4">
    <source>
        <dbReference type="ARBA" id="ARBA00022741"/>
    </source>
</evidence>
<dbReference type="CTD" id="9945115"/>
<dbReference type="InterPro" id="IPR011025">
    <property type="entry name" value="GproteinA_insert"/>
</dbReference>
<evidence type="ECO:0000256" key="2">
    <source>
        <dbReference type="ARBA" id="ARBA00022707"/>
    </source>
</evidence>
<dbReference type="GO" id="GO:0031683">
    <property type="term" value="F:G-protein beta/gamma-subunit complex binding"/>
    <property type="evidence" value="ECO:0007669"/>
    <property type="project" value="InterPro"/>
</dbReference>
<evidence type="ECO:0000256" key="6">
    <source>
        <dbReference type="ARBA" id="ARBA00023134"/>
    </source>
</evidence>
<dbReference type="GO" id="GO:0005525">
    <property type="term" value="F:GTP binding"/>
    <property type="evidence" value="ECO:0007669"/>
    <property type="project" value="UniProtKB-KW"/>
</dbReference>
<dbReference type="Gene3D" id="3.40.50.300">
    <property type="entry name" value="P-loop containing nucleotide triphosphate hydrolases"/>
    <property type="match status" value="1"/>
</dbReference>
<evidence type="ECO:0000256" key="1">
    <source>
        <dbReference type="ARBA" id="ARBA00011356"/>
    </source>
</evidence>
<evidence type="ECO:0000256" key="11">
    <source>
        <dbReference type="PIRSR" id="PIRSR601019-1"/>
    </source>
</evidence>
<feature type="binding site" evidence="11">
    <location>
        <position position="324"/>
    </location>
    <ligand>
        <name>GTP</name>
        <dbReference type="ChEBI" id="CHEBI:37565"/>
    </ligand>
</feature>
<dbReference type="PRINTS" id="PR00318">
    <property type="entry name" value="GPROTEINA"/>
</dbReference>
<dbReference type="PANTHER" id="PTHR10218:SF245">
    <property type="entry name" value="GUANINE NUCLEOTIDE-BINDING PROTEIN ALPHA-2 SUBUNIT-RELATED"/>
    <property type="match status" value="1"/>
</dbReference>
<gene>
    <name evidence="13" type="ORF">LOAG_07692</name>
</gene>
<dbReference type="GO" id="GO:0005737">
    <property type="term" value="C:cytoplasm"/>
    <property type="evidence" value="ECO:0007669"/>
    <property type="project" value="UniProtKB-ARBA"/>
</dbReference>
<feature type="binding site" evidence="12">
    <location>
        <position position="180"/>
    </location>
    <ligand>
        <name>Mg(2+)</name>
        <dbReference type="ChEBI" id="CHEBI:18420"/>
    </ligand>
</feature>
<dbReference type="SMART" id="SM00275">
    <property type="entry name" value="G_alpha"/>
    <property type="match status" value="1"/>
</dbReference>
<evidence type="ECO:0000313" key="13">
    <source>
        <dbReference type="EMBL" id="EFO20796.1"/>
    </source>
</evidence>
<feature type="binding site" evidence="12">
    <location>
        <position position="47"/>
    </location>
    <ligand>
        <name>Mg(2+)</name>
        <dbReference type="ChEBI" id="CHEBI:18420"/>
    </ligand>
</feature>
<evidence type="ECO:0000256" key="7">
    <source>
        <dbReference type="ARBA" id="ARBA00023139"/>
    </source>
</evidence>
<feature type="binding site" evidence="11">
    <location>
        <begin position="174"/>
        <end position="180"/>
    </location>
    <ligand>
        <name>GTP</name>
        <dbReference type="ChEBI" id="CHEBI:37565"/>
    </ligand>
</feature>
<dbReference type="GO" id="GO:0005834">
    <property type="term" value="C:heterotrimeric G-protein complex"/>
    <property type="evidence" value="ECO:0007669"/>
    <property type="project" value="TreeGrafter"/>
</dbReference>
<dbReference type="FunFam" id="3.40.50.300:FF:002307">
    <property type="entry name" value="Guanine nucleotide-binding protein G(k) subunit alpha"/>
    <property type="match status" value="1"/>
</dbReference>
<keyword evidence="9" id="KW-0449">Lipoprotein</keyword>